<keyword evidence="2" id="KW-1185">Reference proteome</keyword>
<dbReference type="EMBL" id="NBIV01000198">
    <property type="protein sequence ID" value="PXF41755.1"/>
    <property type="molecule type" value="Genomic_DNA"/>
</dbReference>
<dbReference type="OrthoDB" id="10455189at2759"/>
<reference evidence="1 2" key="1">
    <citation type="journal article" date="2018" name="Mol. Biol. Evol.">
        <title>Analysis of the draft genome of the red seaweed Gracilariopsis chorda provides insights into genome size evolution in Rhodophyta.</title>
        <authorList>
            <person name="Lee J."/>
            <person name="Yang E.C."/>
            <person name="Graf L."/>
            <person name="Yang J.H."/>
            <person name="Qiu H."/>
            <person name="Zel Zion U."/>
            <person name="Chan C.X."/>
            <person name="Stephens T.G."/>
            <person name="Weber A.P.M."/>
            <person name="Boo G.H."/>
            <person name="Boo S.M."/>
            <person name="Kim K.M."/>
            <person name="Shin Y."/>
            <person name="Jung M."/>
            <person name="Lee S.J."/>
            <person name="Yim H.S."/>
            <person name="Lee J.H."/>
            <person name="Bhattacharya D."/>
            <person name="Yoon H.S."/>
        </authorList>
    </citation>
    <scope>NUCLEOTIDE SEQUENCE [LARGE SCALE GENOMIC DNA]</scope>
    <source>
        <strain evidence="1 2">SKKU-2015</strain>
        <tissue evidence="1">Whole body</tissue>
    </source>
</reference>
<proteinExistence type="predicted"/>
<evidence type="ECO:0000313" key="2">
    <source>
        <dbReference type="Proteomes" id="UP000247409"/>
    </source>
</evidence>
<sequence length="453" mass="49973">MPESIMLSAKRTATHSQCTATSSQPSLPPSSTLRLFLSARDLPEPDRRSRACYAVIYLCEERVVPALPADGDEALVKAKRSARRLPADAVQFDQSLVRKAARLLRNSNRSESLRAPHVAALYSAPQQPTLHVRADGVHVVRTSWSVVGVSDIARKNGRDVEIAQSFYVDYDATRVQLLRVAFYDGTTSQQNKQRLIATADCLLSSVVAAYGKPLACALRFVPVSDKDAKKSARIPTGTLLLSALSVSDEAQQFRIDVQCSRILRARTLSYSQVKRTFYTVHAILDDHPKSDLWTLVYRSNTVGMIASKKDGGSLQYNYFSCRRVIARPGVIIDDADAPKESGSAAVGLFEKLGSALGLHQAKSFFSLPGADIYLHSNDTRLKLTLYEDNGTAAGYDMIADSEFTFADLQRRELGDSSPIKMRTNIVGKAVLKYKECSPDPRYFCLSLLMRAPR</sequence>
<organism evidence="1 2">
    <name type="scientific">Gracilariopsis chorda</name>
    <dbReference type="NCBI Taxonomy" id="448386"/>
    <lineage>
        <taxon>Eukaryota</taxon>
        <taxon>Rhodophyta</taxon>
        <taxon>Florideophyceae</taxon>
        <taxon>Rhodymeniophycidae</taxon>
        <taxon>Gracilariales</taxon>
        <taxon>Gracilariaceae</taxon>
        <taxon>Gracilariopsis</taxon>
    </lineage>
</organism>
<dbReference type="AlphaFoldDB" id="A0A2V3II19"/>
<dbReference type="Proteomes" id="UP000247409">
    <property type="component" value="Unassembled WGS sequence"/>
</dbReference>
<evidence type="ECO:0000313" key="1">
    <source>
        <dbReference type="EMBL" id="PXF41755.1"/>
    </source>
</evidence>
<name>A0A2V3II19_9FLOR</name>
<gene>
    <name evidence="1" type="ORF">BWQ96_08544</name>
</gene>
<comment type="caution">
    <text evidence="1">The sequence shown here is derived from an EMBL/GenBank/DDBJ whole genome shotgun (WGS) entry which is preliminary data.</text>
</comment>
<protein>
    <submittedName>
        <fullName evidence="1">Uncharacterized protein</fullName>
    </submittedName>
</protein>
<accession>A0A2V3II19</accession>